<dbReference type="InterPro" id="IPR002225">
    <property type="entry name" value="3Beta_OHSteriod_DH/Estase"/>
</dbReference>
<dbReference type="Pfam" id="PF01073">
    <property type="entry name" value="3Beta_HSD"/>
    <property type="match status" value="1"/>
</dbReference>
<dbReference type="EMBL" id="BAAFSF010000001">
    <property type="protein sequence ID" value="GAB1251276.1"/>
    <property type="molecule type" value="Genomic_DNA"/>
</dbReference>
<evidence type="ECO:0000259" key="1">
    <source>
        <dbReference type="Pfam" id="PF01073"/>
    </source>
</evidence>
<comment type="caution">
    <text evidence="2">The sequence shown here is derived from an EMBL/GenBank/DDBJ whole genome shotgun (WGS) entry which is preliminary data.</text>
</comment>
<dbReference type="InterPro" id="IPR036291">
    <property type="entry name" value="NAD(P)-bd_dom_sf"/>
</dbReference>
<proteinExistence type="predicted"/>
<keyword evidence="3" id="KW-1185">Reference proteome</keyword>
<evidence type="ECO:0000313" key="2">
    <source>
        <dbReference type="EMBL" id="GAB1251276.1"/>
    </source>
</evidence>
<reference evidence="2 3" key="1">
    <citation type="journal article" date="2025" name="Int. J. Syst. Evol. Microbiol.">
        <title>Desulfovibrio falkowii sp. nov., Porphyromonas miyakawae sp. nov., Mediterraneibacter flintii sp. nov. and Owariibacterium komagatae gen. nov., sp. nov., isolated from human faeces.</title>
        <authorList>
            <person name="Hamaguchi T."/>
            <person name="Ohara M."/>
            <person name="Hisatomi A."/>
            <person name="Sekiguchi K."/>
            <person name="Takeda J.I."/>
            <person name="Ueyama J."/>
            <person name="Ito M."/>
            <person name="Nishiwaki H."/>
            <person name="Ogi T."/>
            <person name="Hirayama M."/>
            <person name="Ohkuma M."/>
            <person name="Sakamoto M."/>
            <person name="Ohno K."/>
        </authorList>
    </citation>
    <scope>NUCLEOTIDE SEQUENCE [LARGE SCALE GENOMIC DNA]</scope>
    <source>
        <strain evidence="2 3">13CB11C</strain>
    </source>
</reference>
<dbReference type="PANTHER" id="PTHR43103">
    <property type="entry name" value="NUCLEOSIDE-DIPHOSPHATE-SUGAR EPIMERASE"/>
    <property type="match status" value="1"/>
</dbReference>
<dbReference type="Gene3D" id="3.40.50.720">
    <property type="entry name" value="NAD(P)-binding Rossmann-like Domain"/>
    <property type="match status" value="1"/>
</dbReference>
<gene>
    <name evidence="2" type="ORF">Tsumi_03800</name>
</gene>
<protein>
    <submittedName>
        <fullName evidence="2">NAD(P)-dependent oxidoreductase</fullName>
    </submittedName>
</protein>
<name>A0ABQ0E0T2_9PORP</name>
<dbReference type="SUPFAM" id="SSF51735">
    <property type="entry name" value="NAD(P)-binding Rossmann-fold domains"/>
    <property type="match status" value="1"/>
</dbReference>
<sequence length="363" mass="41310">MEEKSMNVQKKKVILITGATGNVGKEALLQLAKMSGRYEIRAFDLKTKKTVAIFDKLKERIKRRIKPKYGDITKMQTLEEATRGVDVTFHFASLIPPMAYNDPQLTEKINVGGTRNLIDSLERNSPGSFLLFSSSVAVYGDRIRNPEIRVGDPICPSYGDNYAVTKVKMEQMVRESKLNTCIFRLSAIMGAGNHHMSGIMFLMPLATPMEFTTPRDTARAFVNAIDHLDELKGKTFNLGGGEQCRVDYEEFLQQNFQIAGLGDMNFPEGAFAEHNYHCGIYVDGGELENIVHFRRDTLQSLYEMTRRATPLWKRIGAWLLAPMIKSMLLRKSEPYRAYKNGTEEERKRYFFPETVTMLEKADS</sequence>
<accession>A0ABQ0E0T2</accession>
<dbReference type="Proteomes" id="UP001628220">
    <property type="component" value="Unassembled WGS sequence"/>
</dbReference>
<organism evidence="2 3">
    <name type="scientific">Porphyromonas miyakawae</name>
    <dbReference type="NCBI Taxonomy" id="3137470"/>
    <lineage>
        <taxon>Bacteria</taxon>
        <taxon>Pseudomonadati</taxon>
        <taxon>Bacteroidota</taxon>
        <taxon>Bacteroidia</taxon>
        <taxon>Bacteroidales</taxon>
        <taxon>Porphyromonadaceae</taxon>
        <taxon>Porphyromonas</taxon>
    </lineage>
</organism>
<feature type="domain" description="3-beta hydroxysteroid dehydrogenase/isomerase" evidence="1">
    <location>
        <begin position="15"/>
        <end position="196"/>
    </location>
</feature>
<dbReference type="PANTHER" id="PTHR43103:SF3">
    <property type="entry name" value="ADP-L-GLYCERO-D-MANNO-HEPTOSE-6-EPIMERASE"/>
    <property type="match status" value="1"/>
</dbReference>
<evidence type="ECO:0000313" key="3">
    <source>
        <dbReference type="Proteomes" id="UP001628220"/>
    </source>
</evidence>